<reference evidence="12" key="1">
    <citation type="submission" date="2022-01" db="EMBL/GenBank/DDBJ databases">
        <authorList>
            <person name="King R."/>
        </authorList>
    </citation>
    <scope>NUCLEOTIDE SEQUENCE</scope>
</reference>
<keyword evidence="4 11" id="KW-0812">Transmembrane</keyword>
<evidence type="ECO:0000313" key="13">
    <source>
        <dbReference type="Proteomes" id="UP001152798"/>
    </source>
</evidence>
<gene>
    <name evidence="12" type="ORF">NEZAVI_LOCUS9836</name>
</gene>
<feature type="transmembrane region" description="Helical" evidence="11">
    <location>
        <begin position="240"/>
        <end position="259"/>
    </location>
</feature>
<evidence type="ECO:0000256" key="2">
    <source>
        <dbReference type="ARBA" id="ARBA00004141"/>
    </source>
</evidence>
<evidence type="ECO:0000256" key="4">
    <source>
        <dbReference type="ARBA" id="ARBA00022692"/>
    </source>
</evidence>
<evidence type="ECO:0000256" key="11">
    <source>
        <dbReference type="SAM" id="Phobius"/>
    </source>
</evidence>
<dbReference type="OrthoDB" id="6617334at2759"/>
<keyword evidence="8 11" id="KW-0472">Membrane</keyword>
<evidence type="ECO:0000313" key="12">
    <source>
        <dbReference type="EMBL" id="CAH1400643.1"/>
    </source>
</evidence>
<feature type="transmembrane region" description="Helical" evidence="11">
    <location>
        <begin position="161"/>
        <end position="181"/>
    </location>
</feature>
<proteinExistence type="inferred from homology"/>
<evidence type="ECO:0000256" key="5">
    <source>
        <dbReference type="ARBA" id="ARBA00022794"/>
    </source>
</evidence>
<evidence type="ECO:0000256" key="7">
    <source>
        <dbReference type="ARBA" id="ARBA00023069"/>
    </source>
</evidence>
<comment type="subcellular location">
    <subcellularLocation>
        <location evidence="1">Cell projection</location>
        <location evidence="1">Cilium</location>
    </subcellularLocation>
    <subcellularLocation>
        <location evidence="2">Membrane</location>
        <topology evidence="2">Multi-pass membrane protein</topology>
    </subcellularLocation>
</comment>
<evidence type="ECO:0000256" key="1">
    <source>
        <dbReference type="ARBA" id="ARBA00004138"/>
    </source>
</evidence>
<comment type="function">
    <text evidence="10">Component of the transition zone in primary cilia. Required for ciliogenesis.</text>
</comment>
<accession>A0A9P0MM19</accession>
<dbReference type="PANTHER" id="PTHR28388:SF1">
    <property type="entry name" value="TRANSMEMBRANE PROTEIN 237"/>
    <property type="match status" value="1"/>
</dbReference>
<dbReference type="Pfam" id="PF15383">
    <property type="entry name" value="TMEM237"/>
    <property type="match status" value="1"/>
</dbReference>
<dbReference type="GO" id="GO:0060271">
    <property type="term" value="P:cilium assembly"/>
    <property type="evidence" value="ECO:0007669"/>
    <property type="project" value="TreeGrafter"/>
</dbReference>
<dbReference type="GO" id="GO:0035869">
    <property type="term" value="C:ciliary transition zone"/>
    <property type="evidence" value="ECO:0007669"/>
    <property type="project" value="TreeGrafter"/>
</dbReference>
<evidence type="ECO:0000256" key="3">
    <source>
        <dbReference type="ARBA" id="ARBA00008783"/>
    </source>
</evidence>
<keyword evidence="9" id="KW-0966">Cell projection</keyword>
<feature type="transmembrane region" description="Helical" evidence="11">
    <location>
        <begin position="294"/>
        <end position="313"/>
    </location>
</feature>
<dbReference type="PANTHER" id="PTHR28388">
    <property type="entry name" value="TRANSMEMBRANE PROTEIN 237"/>
    <property type="match status" value="1"/>
</dbReference>
<dbReference type="EMBL" id="OV725080">
    <property type="protein sequence ID" value="CAH1400643.1"/>
    <property type="molecule type" value="Genomic_DNA"/>
</dbReference>
<protein>
    <submittedName>
        <fullName evidence="12">Uncharacterized protein</fullName>
    </submittedName>
</protein>
<keyword evidence="7" id="KW-0969">Cilium</keyword>
<feature type="transmembrane region" description="Helical" evidence="11">
    <location>
        <begin position="193"/>
        <end position="219"/>
    </location>
</feature>
<evidence type="ECO:0000256" key="9">
    <source>
        <dbReference type="ARBA" id="ARBA00023273"/>
    </source>
</evidence>
<dbReference type="GO" id="GO:0016020">
    <property type="term" value="C:membrane"/>
    <property type="evidence" value="ECO:0007669"/>
    <property type="project" value="UniProtKB-SubCell"/>
</dbReference>
<keyword evidence="6 11" id="KW-1133">Transmembrane helix</keyword>
<evidence type="ECO:0000256" key="8">
    <source>
        <dbReference type="ARBA" id="ARBA00023136"/>
    </source>
</evidence>
<dbReference type="InterPro" id="IPR029409">
    <property type="entry name" value="TMEM237"/>
</dbReference>
<sequence>MSEPSGSRRGSSAESIKRIHSEHEKHVHYEDTSSPGRTYVLNRVDNAHCLQLQRQHTQSSNIIGVLRELKDDIVDYNQSYNNQAYYNTGRSCVVSNRNPATGMGDVYVEQNGKFVKAPRELLENFSFSTREIYLEQVGSGFRTPLDRAIVAEKACSTISRILLGILAGASLLAFIIIIMLVNSRHNLAILDLWPFLAIISEVCRTLFFVMLTICLISILDWLDMAHADLQHMIDTFQRRKIGYVFILYFCAMTAFLITAPSNDYIIYTMITKNPSQNANLSQKEKQELADYVNFWKVLTLIYLLLCFLGWLLVTLTRNEDLFYIHLLGMKKYEASTLPVTNGYENQRNFTTLDHISRLPLH</sequence>
<evidence type="ECO:0000256" key="10">
    <source>
        <dbReference type="ARBA" id="ARBA00025631"/>
    </source>
</evidence>
<dbReference type="Proteomes" id="UP001152798">
    <property type="component" value="Chromosome 4"/>
</dbReference>
<comment type="similarity">
    <text evidence="3">Belongs to the TMEM237 family.</text>
</comment>
<organism evidence="12 13">
    <name type="scientific">Nezara viridula</name>
    <name type="common">Southern green stink bug</name>
    <name type="synonym">Cimex viridulus</name>
    <dbReference type="NCBI Taxonomy" id="85310"/>
    <lineage>
        <taxon>Eukaryota</taxon>
        <taxon>Metazoa</taxon>
        <taxon>Ecdysozoa</taxon>
        <taxon>Arthropoda</taxon>
        <taxon>Hexapoda</taxon>
        <taxon>Insecta</taxon>
        <taxon>Pterygota</taxon>
        <taxon>Neoptera</taxon>
        <taxon>Paraneoptera</taxon>
        <taxon>Hemiptera</taxon>
        <taxon>Heteroptera</taxon>
        <taxon>Panheteroptera</taxon>
        <taxon>Pentatomomorpha</taxon>
        <taxon>Pentatomoidea</taxon>
        <taxon>Pentatomidae</taxon>
        <taxon>Pentatominae</taxon>
        <taxon>Nezara</taxon>
    </lineage>
</organism>
<keyword evidence="13" id="KW-1185">Reference proteome</keyword>
<evidence type="ECO:0000256" key="6">
    <source>
        <dbReference type="ARBA" id="ARBA00022989"/>
    </source>
</evidence>
<keyword evidence="5" id="KW-0970">Cilium biogenesis/degradation</keyword>
<dbReference type="AlphaFoldDB" id="A0A9P0MM19"/>
<name>A0A9P0MM19_NEZVI</name>